<dbReference type="Proteomes" id="UP000308199">
    <property type="component" value="Unassembled WGS sequence"/>
</dbReference>
<dbReference type="Pfam" id="PF08577">
    <property type="entry name" value="PI31_Prot_C"/>
    <property type="match status" value="1"/>
</dbReference>
<dbReference type="InterPro" id="IPR021625">
    <property type="entry name" value="PI31_Prot_N"/>
</dbReference>
<evidence type="ECO:0000256" key="4">
    <source>
        <dbReference type="ARBA" id="ARBA00022481"/>
    </source>
</evidence>
<evidence type="ECO:0000313" key="14">
    <source>
        <dbReference type="EMBL" id="THH12220.1"/>
    </source>
</evidence>
<dbReference type="GO" id="GO:0043161">
    <property type="term" value="P:proteasome-mediated ubiquitin-dependent protein catabolic process"/>
    <property type="evidence" value="ECO:0007669"/>
    <property type="project" value="InterPro"/>
</dbReference>
<feature type="compositionally biased region" description="Gly residues" evidence="11">
    <location>
        <begin position="298"/>
        <end position="311"/>
    </location>
</feature>
<dbReference type="GO" id="GO:0070628">
    <property type="term" value="F:proteasome binding"/>
    <property type="evidence" value="ECO:0007669"/>
    <property type="project" value="InterPro"/>
</dbReference>
<dbReference type="GO" id="GO:0005783">
    <property type="term" value="C:endoplasmic reticulum"/>
    <property type="evidence" value="ECO:0007669"/>
    <property type="project" value="UniProtKB-SubCell"/>
</dbReference>
<evidence type="ECO:0000256" key="10">
    <source>
        <dbReference type="ARBA" id="ARBA00024805"/>
    </source>
</evidence>
<reference evidence="14 15" key="1">
    <citation type="submission" date="2019-02" db="EMBL/GenBank/DDBJ databases">
        <title>Genome sequencing of the rare red list fungi Phellinidium pouzarii.</title>
        <authorList>
            <person name="Buettner E."/>
            <person name="Kellner H."/>
        </authorList>
    </citation>
    <scope>NUCLEOTIDE SEQUENCE [LARGE SCALE GENOMIC DNA]</scope>
    <source>
        <strain evidence="14 15">DSM 108285</strain>
    </source>
</reference>
<accession>A0A4S4LQ41</accession>
<name>A0A4S4LQ41_9AGAM</name>
<evidence type="ECO:0000313" key="15">
    <source>
        <dbReference type="Proteomes" id="UP000308199"/>
    </source>
</evidence>
<dbReference type="AlphaFoldDB" id="A0A4S4LQ41"/>
<feature type="domain" description="PI31 proteasome regulator N-terminal" evidence="13">
    <location>
        <begin position="21"/>
        <end position="94"/>
    </location>
</feature>
<dbReference type="EMBL" id="SGPK01000002">
    <property type="protein sequence ID" value="THH12220.1"/>
    <property type="molecule type" value="Genomic_DNA"/>
</dbReference>
<keyword evidence="4" id="KW-0488">Methylation</keyword>
<dbReference type="GO" id="GO:0004866">
    <property type="term" value="F:endopeptidase inhibitor activity"/>
    <property type="evidence" value="ECO:0007669"/>
    <property type="project" value="InterPro"/>
</dbReference>
<comment type="subcellular location">
    <subcellularLocation>
        <location evidence="2">Cytoplasm</location>
    </subcellularLocation>
    <subcellularLocation>
        <location evidence="1">Endoplasmic reticulum</location>
    </subcellularLocation>
</comment>
<feature type="domain" description="PI31 proteasome regulator C-terminal" evidence="12">
    <location>
        <begin position="216"/>
        <end position="294"/>
    </location>
</feature>
<evidence type="ECO:0000256" key="9">
    <source>
        <dbReference type="ARBA" id="ARBA00022990"/>
    </source>
</evidence>
<evidence type="ECO:0000256" key="5">
    <source>
        <dbReference type="ARBA" id="ARBA00022490"/>
    </source>
</evidence>
<keyword evidence="6" id="KW-0597">Phosphoprotein</keyword>
<evidence type="ECO:0000256" key="2">
    <source>
        <dbReference type="ARBA" id="ARBA00004496"/>
    </source>
</evidence>
<evidence type="ECO:0000256" key="1">
    <source>
        <dbReference type="ARBA" id="ARBA00004240"/>
    </source>
</evidence>
<keyword evidence="15" id="KW-1185">Reference proteome</keyword>
<evidence type="ECO:0000259" key="13">
    <source>
        <dbReference type="Pfam" id="PF11566"/>
    </source>
</evidence>
<comment type="similarity">
    <text evidence="3">Belongs to the proteasome inhibitor PI31 family.</text>
</comment>
<evidence type="ECO:0000256" key="8">
    <source>
        <dbReference type="ARBA" id="ARBA00022942"/>
    </source>
</evidence>
<proteinExistence type="inferred from homology"/>
<organism evidence="14 15">
    <name type="scientific">Phellinidium pouzarii</name>
    <dbReference type="NCBI Taxonomy" id="167371"/>
    <lineage>
        <taxon>Eukaryota</taxon>
        <taxon>Fungi</taxon>
        <taxon>Dikarya</taxon>
        <taxon>Basidiomycota</taxon>
        <taxon>Agaricomycotina</taxon>
        <taxon>Agaricomycetes</taxon>
        <taxon>Hymenochaetales</taxon>
        <taxon>Hymenochaetaceae</taxon>
        <taxon>Phellinidium</taxon>
    </lineage>
</organism>
<evidence type="ECO:0000256" key="3">
    <source>
        <dbReference type="ARBA" id="ARBA00006405"/>
    </source>
</evidence>
<keyword evidence="7" id="KW-0256">Endoplasmic reticulum</keyword>
<dbReference type="InterPro" id="IPR045128">
    <property type="entry name" value="PI31-like"/>
</dbReference>
<protein>
    <submittedName>
        <fullName evidence="14">Uncharacterized protein</fullName>
    </submittedName>
</protein>
<feature type="region of interest" description="Disordered" evidence="11">
    <location>
        <begin position="177"/>
        <end position="334"/>
    </location>
</feature>
<evidence type="ECO:0000259" key="12">
    <source>
        <dbReference type="Pfam" id="PF08577"/>
    </source>
</evidence>
<dbReference type="PANTHER" id="PTHR13266:SF1">
    <property type="entry name" value="PROTEASOME INHIBITOR PI31 SUBUNIT"/>
    <property type="match status" value="1"/>
</dbReference>
<gene>
    <name evidence="14" type="ORF">EW145_g145</name>
</gene>
<comment type="caution">
    <text evidence="14">The sequence shown here is derived from an EMBL/GenBank/DDBJ whole genome shotgun (WGS) entry which is preliminary data.</text>
</comment>
<dbReference type="Gene3D" id="3.40.1000.30">
    <property type="match status" value="1"/>
</dbReference>
<dbReference type="GO" id="GO:0000502">
    <property type="term" value="C:proteasome complex"/>
    <property type="evidence" value="ECO:0007669"/>
    <property type="project" value="UniProtKB-KW"/>
</dbReference>
<dbReference type="OrthoDB" id="68090at2759"/>
<dbReference type="InterPro" id="IPR013886">
    <property type="entry name" value="PI31_Prot_C"/>
</dbReference>
<dbReference type="PANTHER" id="PTHR13266">
    <property type="entry name" value="PROTEASOME INHIBITOR"/>
    <property type="match status" value="1"/>
</dbReference>
<keyword evidence="8" id="KW-0647">Proteasome</keyword>
<evidence type="ECO:0000256" key="6">
    <source>
        <dbReference type="ARBA" id="ARBA00022553"/>
    </source>
</evidence>
<comment type="function">
    <text evidence="10">Plays an important role in control of proteasome function. Inhibits the hydrolysis of protein and peptide substrates by the 20S proteasome. Also inhibits the activation of the proteasome by the proteasome regulatory proteins PA700 and PA28.</text>
</comment>
<sequence>MTDILDPSVLLSSLSGYLPSSKALTHPQDALAVLLHSSLSVLSFRLLGLDDSSSGDAIANNILPEGWNAQGPGNYTFKYRHDQSTLEYIVKSDKTACLDISTYEFVSPSFFPYLIVAEESRSLVNGFISLDRVADFISLLKLKIIQILVPGLKKEGYTEESVNAFTNYLSDVRLGQPLTQSRPLPGQSDRPESSPEGPHFPPGLPSRDSRQNPLQIGRSDLDPMPLHDPFSPPPLFPSAQGDGMLVGPDHPIFGGTFGPRRDLGSPGSRGPWGGDGFLPPMGAPPGARFDPVVPGPFGPGGTPIRGPGGRGSQRRSGEPDNDEFMPPGANDMFS</sequence>
<evidence type="ECO:0000256" key="7">
    <source>
        <dbReference type="ARBA" id="ARBA00022824"/>
    </source>
</evidence>
<dbReference type="Pfam" id="PF11566">
    <property type="entry name" value="PI31_Prot_N"/>
    <property type="match status" value="1"/>
</dbReference>
<evidence type="ECO:0000256" key="11">
    <source>
        <dbReference type="SAM" id="MobiDB-lite"/>
    </source>
</evidence>
<keyword evidence="9" id="KW-0007">Acetylation</keyword>
<keyword evidence="5" id="KW-0963">Cytoplasm</keyword>